<dbReference type="PANTHER" id="PTHR30055">
    <property type="entry name" value="HTH-TYPE TRANSCRIPTIONAL REGULATOR RUTR"/>
    <property type="match status" value="1"/>
</dbReference>
<keyword evidence="1 2" id="KW-0238">DNA-binding</keyword>
<dbReference type="AlphaFoldDB" id="A0A7C9R8H9"/>
<dbReference type="PROSITE" id="PS50977">
    <property type="entry name" value="HTH_TETR_2"/>
    <property type="match status" value="1"/>
</dbReference>
<protein>
    <submittedName>
        <fullName evidence="4">TetR/AcrR family transcriptional regulator</fullName>
    </submittedName>
</protein>
<dbReference type="Proteomes" id="UP000481252">
    <property type="component" value="Unassembled WGS sequence"/>
</dbReference>
<comment type="caution">
    <text evidence="4">The sequence shown here is derived from an EMBL/GenBank/DDBJ whole genome shotgun (WGS) entry which is preliminary data.</text>
</comment>
<dbReference type="Gene3D" id="1.10.357.10">
    <property type="entry name" value="Tetracycline Repressor, domain 2"/>
    <property type="match status" value="1"/>
</dbReference>
<sequence>MLETTETATDPKRARILDGALKMFLAYGFSRTTMDDIARAAEVSRPALYLLFKNKTDIYRALASVVFEESIAKARAELAGDAPLGERLFQVIDTALISVMAKIAESPHGAEILDMKGSLAGDVVEGWRAAMVGQFTAAIGEEARATGVDLAARDLSPVMLADVLFDGLEGMKMRVSGAEEQRKAVRGLVKMVELAIRP</sequence>
<dbReference type="GO" id="GO:0003700">
    <property type="term" value="F:DNA-binding transcription factor activity"/>
    <property type="evidence" value="ECO:0007669"/>
    <property type="project" value="TreeGrafter"/>
</dbReference>
<dbReference type="InterPro" id="IPR009057">
    <property type="entry name" value="Homeodomain-like_sf"/>
</dbReference>
<evidence type="ECO:0000313" key="4">
    <source>
        <dbReference type="EMBL" id="NGN42158.1"/>
    </source>
</evidence>
<dbReference type="RefSeq" id="WP_165118270.1">
    <property type="nucleotide sequence ID" value="NZ_JAAKZG010000005.1"/>
</dbReference>
<accession>A0A7C9R8H9</accession>
<reference evidence="4 5" key="1">
    <citation type="submission" date="2020-02" db="EMBL/GenBank/DDBJ databases">
        <title>Genome sequence of the type strain CGMCC 1.15528 of Mesorhizobium zhangyense.</title>
        <authorList>
            <person name="Gao J."/>
            <person name="Sun J."/>
        </authorList>
    </citation>
    <scope>NUCLEOTIDE SEQUENCE [LARGE SCALE GENOMIC DNA]</scope>
    <source>
        <strain evidence="4 5">CGMCC 1.15528</strain>
    </source>
</reference>
<evidence type="ECO:0000313" key="5">
    <source>
        <dbReference type="Proteomes" id="UP000481252"/>
    </source>
</evidence>
<dbReference type="InterPro" id="IPR001647">
    <property type="entry name" value="HTH_TetR"/>
</dbReference>
<dbReference type="Pfam" id="PF00440">
    <property type="entry name" value="TetR_N"/>
    <property type="match status" value="1"/>
</dbReference>
<name>A0A7C9R8H9_9HYPH</name>
<dbReference type="EMBL" id="JAAKZG010000005">
    <property type="protein sequence ID" value="NGN42158.1"/>
    <property type="molecule type" value="Genomic_DNA"/>
</dbReference>
<evidence type="ECO:0000256" key="2">
    <source>
        <dbReference type="PROSITE-ProRule" id="PRU00335"/>
    </source>
</evidence>
<organism evidence="4 5">
    <name type="scientific">Mesorhizobium zhangyense</name>
    <dbReference type="NCBI Taxonomy" id="1776730"/>
    <lineage>
        <taxon>Bacteria</taxon>
        <taxon>Pseudomonadati</taxon>
        <taxon>Pseudomonadota</taxon>
        <taxon>Alphaproteobacteria</taxon>
        <taxon>Hyphomicrobiales</taxon>
        <taxon>Phyllobacteriaceae</taxon>
        <taxon>Mesorhizobium</taxon>
    </lineage>
</organism>
<dbReference type="PRINTS" id="PR00455">
    <property type="entry name" value="HTHTETR"/>
</dbReference>
<evidence type="ECO:0000259" key="3">
    <source>
        <dbReference type="PROSITE" id="PS50977"/>
    </source>
</evidence>
<dbReference type="PANTHER" id="PTHR30055:SF146">
    <property type="entry name" value="HTH-TYPE TRANSCRIPTIONAL DUAL REGULATOR CECR"/>
    <property type="match status" value="1"/>
</dbReference>
<evidence type="ECO:0000256" key="1">
    <source>
        <dbReference type="ARBA" id="ARBA00023125"/>
    </source>
</evidence>
<dbReference type="InterPro" id="IPR050109">
    <property type="entry name" value="HTH-type_TetR-like_transc_reg"/>
</dbReference>
<dbReference type="GO" id="GO:0000976">
    <property type="term" value="F:transcription cis-regulatory region binding"/>
    <property type="evidence" value="ECO:0007669"/>
    <property type="project" value="TreeGrafter"/>
</dbReference>
<keyword evidence="5" id="KW-1185">Reference proteome</keyword>
<gene>
    <name evidence="4" type="ORF">G6N74_13900</name>
</gene>
<feature type="domain" description="HTH tetR-type" evidence="3">
    <location>
        <begin position="10"/>
        <end position="70"/>
    </location>
</feature>
<dbReference type="SUPFAM" id="SSF46689">
    <property type="entry name" value="Homeodomain-like"/>
    <property type="match status" value="1"/>
</dbReference>
<feature type="DNA-binding region" description="H-T-H motif" evidence="2">
    <location>
        <begin position="33"/>
        <end position="52"/>
    </location>
</feature>
<proteinExistence type="predicted"/>